<evidence type="ECO:0000313" key="1">
    <source>
        <dbReference type="EMBL" id="MFC0710403.1"/>
    </source>
</evidence>
<sequence>MYLITESGRNDKALYDPALLAFQHEGVEIRNPYRSPCSCFEADPMAAYGFKKV</sequence>
<gene>
    <name evidence="1" type="ORF">ACFFGX_12860</name>
</gene>
<organism evidence="1 2">
    <name type="scientific">Azorhizophilus paspali</name>
    <name type="common">Azotobacter paspali</name>
    <dbReference type="NCBI Taxonomy" id="69963"/>
    <lineage>
        <taxon>Bacteria</taxon>
        <taxon>Pseudomonadati</taxon>
        <taxon>Pseudomonadota</taxon>
        <taxon>Gammaproteobacteria</taxon>
        <taxon>Pseudomonadales</taxon>
        <taxon>Pseudomonadaceae</taxon>
        <taxon>Azorhizophilus</taxon>
    </lineage>
</organism>
<evidence type="ECO:0000313" key="2">
    <source>
        <dbReference type="Proteomes" id="UP001589891"/>
    </source>
</evidence>
<dbReference type="Proteomes" id="UP001589891">
    <property type="component" value="Unassembled WGS sequence"/>
</dbReference>
<reference evidence="1 2" key="1">
    <citation type="submission" date="2024-09" db="EMBL/GenBank/DDBJ databases">
        <authorList>
            <person name="Sun Q."/>
            <person name="Mori K."/>
        </authorList>
    </citation>
    <scope>NUCLEOTIDE SEQUENCE [LARGE SCALE GENOMIC DNA]</scope>
    <source>
        <strain evidence="1 2">NCAIM B.01794</strain>
    </source>
</reference>
<dbReference type="EMBL" id="JBHLSS010000079">
    <property type="protein sequence ID" value="MFC0710403.1"/>
    <property type="molecule type" value="Genomic_DNA"/>
</dbReference>
<protein>
    <submittedName>
        <fullName evidence="1">Uncharacterized protein</fullName>
    </submittedName>
</protein>
<proteinExistence type="predicted"/>
<comment type="caution">
    <text evidence="1">The sequence shown here is derived from an EMBL/GenBank/DDBJ whole genome shotgun (WGS) entry which is preliminary data.</text>
</comment>
<keyword evidence="2" id="KW-1185">Reference proteome</keyword>
<accession>A0ABV6SMJ0</accession>
<dbReference type="RefSeq" id="WP_376946407.1">
    <property type="nucleotide sequence ID" value="NZ_CP183182.1"/>
</dbReference>
<name>A0ABV6SMJ0_AZOPA</name>